<gene>
    <name evidence="1" type="ORF">RPERSI_LOCUS3779</name>
</gene>
<feature type="non-terminal residue" evidence="1">
    <location>
        <position position="278"/>
    </location>
</feature>
<dbReference type="Proteomes" id="UP000789920">
    <property type="component" value="Unassembled WGS sequence"/>
</dbReference>
<sequence>MLDNDSEIISTKQLADKFEIGRSTVANILAKSSYWLGLDEEKKAKQIATNLKIQNFAVSDGWLQGFKKRHHIVYTAHCGKAASAPIENHYRKLLLQNQIAAFDESNLTNQPPDPVTIYDAIQFVAQAWNKVSEDVIIHSWQKTGILPSIEIDETIDSESLNDFTNEKEIELENLIARFQISKNPENPENLNISVHEFIEIDDKYATSEMPTVEDLIAEIQENESEEEPEQQIKPVTAIQAITGLDSVLGYIEKPESSLKIDIKVFSELKRIRKELSYQ</sequence>
<proteinExistence type="predicted"/>
<comment type="caution">
    <text evidence="1">The sequence shown here is derived from an EMBL/GenBank/DDBJ whole genome shotgun (WGS) entry which is preliminary data.</text>
</comment>
<organism evidence="1 2">
    <name type="scientific">Racocetra persica</name>
    <dbReference type="NCBI Taxonomy" id="160502"/>
    <lineage>
        <taxon>Eukaryota</taxon>
        <taxon>Fungi</taxon>
        <taxon>Fungi incertae sedis</taxon>
        <taxon>Mucoromycota</taxon>
        <taxon>Glomeromycotina</taxon>
        <taxon>Glomeromycetes</taxon>
        <taxon>Diversisporales</taxon>
        <taxon>Gigasporaceae</taxon>
        <taxon>Racocetra</taxon>
    </lineage>
</organism>
<reference evidence="1" key="1">
    <citation type="submission" date="2021-06" db="EMBL/GenBank/DDBJ databases">
        <authorList>
            <person name="Kallberg Y."/>
            <person name="Tangrot J."/>
            <person name="Rosling A."/>
        </authorList>
    </citation>
    <scope>NUCLEOTIDE SEQUENCE</scope>
    <source>
        <strain evidence="1">MA461A</strain>
    </source>
</reference>
<name>A0ACA9LUB3_9GLOM</name>
<keyword evidence="2" id="KW-1185">Reference proteome</keyword>
<accession>A0ACA9LUB3</accession>
<evidence type="ECO:0000313" key="2">
    <source>
        <dbReference type="Proteomes" id="UP000789920"/>
    </source>
</evidence>
<dbReference type="EMBL" id="CAJVQC010004906">
    <property type="protein sequence ID" value="CAG8546575.1"/>
    <property type="molecule type" value="Genomic_DNA"/>
</dbReference>
<protein>
    <submittedName>
        <fullName evidence="1">13455_t:CDS:1</fullName>
    </submittedName>
</protein>
<evidence type="ECO:0000313" key="1">
    <source>
        <dbReference type="EMBL" id="CAG8546575.1"/>
    </source>
</evidence>